<dbReference type="PANTHER" id="PTHR43691">
    <property type="entry name" value="URIDINE PHOSPHORYLASE"/>
    <property type="match status" value="1"/>
</dbReference>
<dbReference type="EMBL" id="NBVN01000002">
    <property type="protein sequence ID" value="PUA33554.1"/>
    <property type="molecule type" value="Genomic_DNA"/>
</dbReference>
<organism evidence="2 3">
    <name type="scientific">Zestosphaera tikiterensis</name>
    <dbReference type="NCBI Taxonomy" id="1973259"/>
    <lineage>
        <taxon>Archaea</taxon>
        <taxon>Thermoproteota</taxon>
        <taxon>Thermoprotei</taxon>
        <taxon>Desulfurococcales</taxon>
        <taxon>Desulfurococcaceae</taxon>
        <taxon>Zestosphaera</taxon>
    </lineage>
</organism>
<feature type="domain" description="Nucleoside phosphorylase" evidence="1">
    <location>
        <begin position="15"/>
        <end position="234"/>
    </location>
</feature>
<dbReference type="InterPro" id="IPR035994">
    <property type="entry name" value="Nucleoside_phosphorylase_sf"/>
</dbReference>
<evidence type="ECO:0000313" key="2">
    <source>
        <dbReference type="EMBL" id="PUA33554.1"/>
    </source>
</evidence>
<gene>
    <name evidence="2" type="ORF">B7O98_03820</name>
</gene>
<dbReference type="GO" id="GO:0005829">
    <property type="term" value="C:cytosol"/>
    <property type="evidence" value="ECO:0007669"/>
    <property type="project" value="TreeGrafter"/>
</dbReference>
<dbReference type="CDD" id="cd17764">
    <property type="entry name" value="MTAP_SsMTAPI_like"/>
    <property type="match status" value="1"/>
</dbReference>
<dbReference type="Gene3D" id="3.40.50.1580">
    <property type="entry name" value="Nucleoside phosphorylase domain"/>
    <property type="match status" value="1"/>
</dbReference>
<dbReference type="Proteomes" id="UP000244093">
    <property type="component" value="Unassembled WGS sequence"/>
</dbReference>
<dbReference type="PANTHER" id="PTHR43691:SF11">
    <property type="entry name" value="FI09636P-RELATED"/>
    <property type="match status" value="1"/>
</dbReference>
<dbReference type="AlphaFoldDB" id="A0A2R7Y7P5"/>
<accession>A0A2R7Y7P5</accession>
<name>A0A2R7Y7P5_9CREN</name>
<dbReference type="SUPFAM" id="SSF53167">
    <property type="entry name" value="Purine and uridine phosphorylases"/>
    <property type="match status" value="1"/>
</dbReference>
<sequence>MPVHIKVGRGDVAERVVFAGDPARVRQIASMLDNARLVNENRGFITYTGEYKGIPITVATHGLGTPSALVVLEELISVGGKYFVRLGTCGSLVKGVKIGDVVIPTGASYYPGGAHYQYYGEFVCGPATPDFTLLKSLVEVAEERKINYLTGPVISSDAFYAEDPKFVEKWSSRGVVAVEMECAGIFNVGLMRRVRTAALLIVSNSLVEELGHASAKELEQYVFKAAEIVLESLIRVKQ</sequence>
<dbReference type="GO" id="GO:0009116">
    <property type="term" value="P:nucleoside metabolic process"/>
    <property type="evidence" value="ECO:0007669"/>
    <property type="project" value="InterPro"/>
</dbReference>
<evidence type="ECO:0000259" key="1">
    <source>
        <dbReference type="Pfam" id="PF01048"/>
    </source>
</evidence>
<proteinExistence type="predicted"/>
<evidence type="ECO:0000313" key="3">
    <source>
        <dbReference type="Proteomes" id="UP000244093"/>
    </source>
</evidence>
<dbReference type="InterPro" id="IPR000845">
    <property type="entry name" value="Nucleoside_phosphorylase_d"/>
</dbReference>
<reference evidence="2 3" key="1">
    <citation type="journal article" date="2018" name="Syst. Appl. Microbiol.">
        <title>A new symbiotic nanoarchaeote (Candidatus Nanoclepta minutus) and its host (Zestosphaera tikiterensis gen. nov., sp. nov.) from a New Zealand hot spring.</title>
        <authorList>
            <person name="St John E."/>
            <person name="Liu Y."/>
            <person name="Podar M."/>
            <person name="Stott M.B."/>
            <person name="Meneghin J."/>
            <person name="Chen Z."/>
            <person name="Lagutin K."/>
            <person name="Mitchell K."/>
            <person name="Reysenbach A.L."/>
        </authorList>
    </citation>
    <scope>NUCLEOTIDE SEQUENCE [LARGE SCALE GENOMIC DNA]</scope>
    <source>
        <strain evidence="2">NZ3</strain>
    </source>
</reference>
<dbReference type="Pfam" id="PF01048">
    <property type="entry name" value="PNP_UDP_1"/>
    <property type="match status" value="1"/>
</dbReference>
<protein>
    <submittedName>
        <fullName evidence="2">5'-methylthioadenosine phosphorylase</fullName>
    </submittedName>
</protein>
<dbReference type="GO" id="GO:0003824">
    <property type="term" value="F:catalytic activity"/>
    <property type="evidence" value="ECO:0007669"/>
    <property type="project" value="InterPro"/>
</dbReference>
<comment type="caution">
    <text evidence="2">The sequence shown here is derived from an EMBL/GenBank/DDBJ whole genome shotgun (WGS) entry which is preliminary data.</text>
</comment>